<proteinExistence type="inferred from homology"/>
<dbReference type="GO" id="GO:0005783">
    <property type="term" value="C:endoplasmic reticulum"/>
    <property type="evidence" value="ECO:0007669"/>
    <property type="project" value="UniProtKB-SubCell"/>
</dbReference>
<dbReference type="PANTHER" id="PTHR46513:SF41">
    <property type="entry name" value="LOW-DENSITY LIPOPROTEIN RECEPTOR-RELATED PROTEIN"/>
    <property type="match status" value="1"/>
</dbReference>
<organism evidence="23 24">
    <name type="scientific">Petromyzon marinus</name>
    <name type="common">Sea lamprey</name>
    <dbReference type="NCBI Taxonomy" id="7757"/>
    <lineage>
        <taxon>Eukaryota</taxon>
        <taxon>Metazoa</taxon>
        <taxon>Chordata</taxon>
        <taxon>Craniata</taxon>
        <taxon>Vertebrata</taxon>
        <taxon>Cyclostomata</taxon>
        <taxon>Hyperoartia</taxon>
        <taxon>Petromyzontiformes</taxon>
        <taxon>Petromyzontidae</taxon>
        <taxon>Petromyzon</taxon>
    </lineage>
</organism>
<evidence type="ECO:0000256" key="7">
    <source>
        <dbReference type="ARBA" id="ARBA00022583"/>
    </source>
</evidence>
<comment type="similarity">
    <text evidence="3">Belongs to the LDLR family.</text>
</comment>
<keyword evidence="23" id="KW-1185">Reference proteome</keyword>
<feature type="repeat" description="LDL-receptor class B" evidence="19">
    <location>
        <begin position="961"/>
        <end position="1005"/>
    </location>
</feature>
<dbReference type="PRINTS" id="PR00261">
    <property type="entry name" value="LDLRECEPTOR"/>
</dbReference>
<dbReference type="InterPro" id="IPR023415">
    <property type="entry name" value="LDLR_class-A_CS"/>
</dbReference>
<dbReference type="GO" id="GO:0045944">
    <property type="term" value="P:positive regulation of transcription by RNA polymerase II"/>
    <property type="evidence" value="ECO:0007669"/>
    <property type="project" value="UniProtKB-ARBA"/>
</dbReference>
<dbReference type="RefSeq" id="XP_032813781.1">
    <property type="nucleotide sequence ID" value="XM_032957890.1"/>
</dbReference>
<evidence type="ECO:0000256" key="12">
    <source>
        <dbReference type="ARBA" id="ARBA00022824"/>
    </source>
</evidence>
<keyword evidence="15 18" id="KW-1015">Disulfide bond</keyword>
<dbReference type="GO" id="GO:0009653">
    <property type="term" value="P:anatomical structure morphogenesis"/>
    <property type="evidence" value="ECO:0007669"/>
    <property type="project" value="UniProtKB-ARBA"/>
</dbReference>
<name>A0AAJ7TBE6_PETMA</name>
<accession>A0AAJ7TBE6</accession>
<feature type="domain" description="EGF-like" evidence="22">
    <location>
        <begin position="788"/>
        <end position="826"/>
    </location>
</feature>
<feature type="repeat" description="LDL-receptor class B" evidence="19">
    <location>
        <begin position="35"/>
        <end position="78"/>
    </location>
</feature>
<dbReference type="SMART" id="SM00181">
    <property type="entry name" value="EGF"/>
    <property type="match status" value="4"/>
</dbReference>
<keyword evidence="8" id="KW-0879">Wnt signaling pathway</keyword>
<feature type="domain" description="EGF-like" evidence="22">
    <location>
        <begin position="1098"/>
        <end position="1136"/>
    </location>
</feature>
<evidence type="ECO:0000256" key="13">
    <source>
        <dbReference type="ARBA" id="ARBA00022989"/>
    </source>
</evidence>
<feature type="disulfide bond" evidence="18">
    <location>
        <begin position="1236"/>
        <end position="1251"/>
    </location>
</feature>
<keyword evidence="7" id="KW-0254">Endocytosis</keyword>
<evidence type="ECO:0000313" key="24">
    <source>
        <dbReference type="RefSeq" id="XP_032813781.1"/>
    </source>
</evidence>
<dbReference type="SUPFAM" id="SSF57424">
    <property type="entry name" value="LDL receptor-like module"/>
    <property type="match status" value="3"/>
</dbReference>
<evidence type="ECO:0000256" key="10">
    <source>
        <dbReference type="ARBA" id="ARBA00022729"/>
    </source>
</evidence>
<comment type="caution">
    <text evidence="18">Lacks conserved residue(s) required for the propagation of feature annotation.</text>
</comment>
<evidence type="ECO:0000256" key="8">
    <source>
        <dbReference type="ARBA" id="ARBA00022687"/>
    </source>
</evidence>
<dbReference type="InterPro" id="IPR002172">
    <property type="entry name" value="LDrepeatLR_classA_rpt"/>
</dbReference>
<dbReference type="PANTHER" id="PTHR46513">
    <property type="entry name" value="VITELLOGENIN RECEPTOR-LIKE PROTEIN-RELATED-RELATED"/>
    <property type="match status" value="1"/>
</dbReference>
<dbReference type="SMART" id="SM00135">
    <property type="entry name" value="LY"/>
    <property type="match status" value="18"/>
</dbReference>
<evidence type="ECO:0000256" key="19">
    <source>
        <dbReference type="PROSITE-ProRule" id="PRU00461"/>
    </source>
</evidence>
<keyword evidence="12" id="KW-0256">Endoplasmic reticulum</keyword>
<feature type="repeat" description="LDL-receptor class B" evidence="19">
    <location>
        <begin position="1006"/>
        <end position="1048"/>
    </location>
</feature>
<dbReference type="GO" id="GO:0048513">
    <property type="term" value="P:animal organ development"/>
    <property type="evidence" value="ECO:0007669"/>
    <property type="project" value="UniProtKB-ARBA"/>
</dbReference>
<evidence type="ECO:0000256" key="6">
    <source>
        <dbReference type="ARBA" id="ARBA00022553"/>
    </source>
</evidence>
<evidence type="ECO:0000256" key="4">
    <source>
        <dbReference type="ARBA" id="ARBA00022473"/>
    </source>
</evidence>
<evidence type="ECO:0000256" key="21">
    <source>
        <dbReference type="SAM" id="Phobius"/>
    </source>
</evidence>
<feature type="repeat" description="LDL-receptor class B" evidence="19">
    <location>
        <begin position="79"/>
        <end position="121"/>
    </location>
</feature>
<evidence type="ECO:0000256" key="2">
    <source>
        <dbReference type="ARBA" id="ARBA00004479"/>
    </source>
</evidence>
<dbReference type="Pfam" id="PF14670">
    <property type="entry name" value="FXa_inhibition"/>
    <property type="match status" value="3"/>
</dbReference>
<dbReference type="Gene3D" id="4.10.400.10">
    <property type="entry name" value="Low-density Lipoprotein Receptor"/>
    <property type="match status" value="3"/>
</dbReference>
<feature type="repeat" description="LDL-receptor class B" evidence="19">
    <location>
        <begin position="396"/>
        <end position="438"/>
    </location>
</feature>
<feature type="disulfide bond" evidence="18">
    <location>
        <begin position="1224"/>
        <end position="1242"/>
    </location>
</feature>
<dbReference type="InterPro" id="IPR011042">
    <property type="entry name" value="6-blade_b-propeller_TolB-like"/>
</dbReference>
<dbReference type="GO" id="GO:0009888">
    <property type="term" value="P:tissue development"/>
    <property type="evidence" value="ECO:0007669"/>
    <property type="project" value="UniProtKB-ARBA"/>
</dbReference>
<keyword evidence="14 21" id="KW-0472">Membrane</keyword>
<dbReference type="InterPro" id="IPR000742">
    <property type="entry name" value="EGF"/>
</dbReference>
<feature type="repeat" description="LDL-receptor class B" evidence="19">
    <location>
        <begin position="656"/>
        <end position="698"/>
    </location>
</feature>
<dbReference type="Pfam" id="PF00058">
    <property type="entry name" value="Ldl_recept_b"/>
    <property type="match status" value="10"/>
</dbReference>
<dbReference type="GO" id="GO:0060070">
    <property type="term" value="P:canonical Wnt signaling pathway"/>
    <property type="evidence" value="ECO:0007669"/>
    <property type="project" value="UniProtKB-ARBA"/>
</dbReference>
<dbReference type="Gene3D" id="2.10.25.10">
    <property type="entry name" value="Laminin"/>
    <property type="match status" value="1"/>
</dbReference>
<dbReference type="KEGG" id="pmrn:116944328"/>
<dbReference type="SMART" id="SM00192">
    <property type="entry name" value="LDLa"/>
    <property type="match status" value="3"/>
</dbReference>
<evidence type="ECO:0000256" key="15">
    <source>
        <dbReference type="ARBA" id="ARBA00023157"/>
    </source>
</evidence>
<keyword evidence="13 21" id="KW-1133">Transmembrane helix</keyword>
<feature type="compositionally biased region" description="Pro residues" evidence="20">
    <location>
        <begin position="1552"/>
        <end position="1563"/>
    </location>
</feature>
<dbReference type="Pfam" id="PF00057">
    <property type="entry name" value="Ldl_recept_a"/>
    <property type="match status" value="3"/>
</dbReference>
<dbReference type="InterPro" id="IPR050778">
    <property type="entry name" value="Cueball_EGF_LRP_Nidogen"/>
</dbReference>
<protein>
    <submittedName>
        <fullName evidence="24">LOW QUALITY PROTEIN: low-density lipoprotein receptor-related protein 6-like</fullName>
    </submittedName>
</protein>
<gene>
    <name evidence="24" type="primary">LOC116944328</name>
</gene>
<dbReference type="Gene3D" id="2.120.10.30">
    <property type="entry name" value="TolB, C-terminal domain"/>
    <property type="match status" value="4"/>
</dbReference>
<keyword evidence="16" id="KW-0675">Receptor</keyword>
<keyword evidence="5" id="KW-0245">EGF-like domain</keyword>
<evidence type="ECO:0000256" key="1">
    <source>
        <dbReference type="ARBA" id="ARBA00004240"/>
    </source>
</evidence>
<feature type="disulfide bond" evidence="18">
    <location>
        <begin position="1199"/>
        <end position="1214"/>
    </location>
</feature>
<dbReference type="SUPFAM" id="SSF57196">
    <property type="entry name" value="EGF/Laminin"/>
    <property type="match status" value="4"/>
</dbReference>
<dbReference type="InterPro" id="IPR000033">
    <property type="entry name" value="LDLR_classB_rpt"/>
</dbReference>
<dbReference type="SUPFAM" id="SSF63825">
    <property type="entry name" value="YWTD domain"/>
    <property type="match status" value="4"/>
</dbReference>
<comment type="subcellular location">
    <subcellularLocation>
        <location evidence="1">Endoplasmic reticulum</location>
    </subcellularLocation>
    <subcellularLocation>
        <location evidence="2">Membrane</location>
        <topology evidence="2">Single-pass type I membrane protein</topology>
    </subcellularLocation>
</comment>
<evidence type="ECO:0000256" key="11">
    <source>
        <dbReference type="ARBA" id="ARBA00022737"/>
    </source>
</evidence>
<dbReference type="PROSITE" id="PS01209">
    <property type="entry name" value="LDLRA_1"/>
    <property type="match status" value="1"/>
</dbReference>
<dbReference type="CDD" id="cd00112">
    <property type="entry name" value="LDLa"/>
    <property type="match status" value="3"/>
</dbReference>
<feature type="disulfide bond" evidence="18">
    <location>
        <begin position="1187"/>
        <end position="1205"/>
    </location>
</feature>
<dbReference type="GO" id="GO:0016020">
    <property type="term" value="C:membrane"/>
    <property type="evidence" value="ECO:0007669"/>
    <property type="project" value="UniProtKB-SubCell"/>
</dbReference>
<evidence type="ECO:0000256" key="20">
    <source>
        <dbReference type="SAM" id="MobiDB-lite"/>
    </source>
</evidence>
<keyword evidence="9 21" id="KW-0812">Transmembrane</keyword>
<evidence type="ECO:0000256" key="3">
    <source>
        <dbReference type="ARBA" id="ARBA00009939"/>
    </source>
</evidence>
<dbReference type="FunFam" id="4.10.400.10:FF:000016">
    <property type="entry name" value="Low-density lipoprotein receptor-related protein 6"/>
    <property type="match status" value="1"/>
</dbReference>
<evidence type="ECO:0000256" key="14">
    <source>
        <dbReference type="ARBA" id="ARBA00023136"/>
    </source>
</evidence>
<dbReference type="FunFam" id="2.120.10.30:FF:000017">
    <property type="entry name" value="Low-density lipoprotein receptor-related protein 6"/>
    <property type="match status" value="1"/>
</dbReference>
<reference evidence="24" key="1">
    <citation type="submission" date="2025-08" db="UniProtKB">
        <authorList>
            <consortium name="RefSeq"/>
        </authorList>
    </citation>
    <scope>IDENTIFICATION</scope>
    <source>
        <tissue evidence="24">Sperm</tissue>
    </source>
</reference>
<feature type="repeat" description="LDL-receptor class B" evidence="19">
    <location>
        <begin position="739"/>
        <end position="781"/>
    </location>
</feature>
<keyword evidence="17" id="KW-0325">Glycoprotein</keyword>
<feature type="repeat" description="LDL-receptor class B" evidence="19">
    <location>
        <begin position="570"/>
        <end position="612"/>
    </location>
</feature>
<evidence type="ECO:0000256" key="18">
    <source>
        <dbReference type="PROSITE-ProRule" id="PRU00124"/>
    </source>
</evidence>
<dbReference type="GO" id="GO:0006897">
    <property type="term" value="P:endocytosis"/>
    <property type="evidence" value="ECO:0007669"/>
    <property type="project" value="UniProtKB-KW"/>
</dbReference>
<keyword evidence="11" id="KW-0677">Repeat</keyword>
<dbReference type="GO" id="GO:0007399">
    <property type="term" value="P:nervous system development"/>
    <property type="evidence" value="ECO:0007669"/>
    <property type="project" value="TreeGrafter"/>
</dbReference>
<keyword evidence="4" id="KW-0217">Developmental protein</keyword>
<feature type="disulfide bond" evidence="18">
    <location>
        <begin position="1217"/>
        <end position="1229"/>
    </location>
</feature>
<feature type="domain" description="EGF-like" evidence="22">
    <location>
        <begin position="170"/>
        <end position="209"/>
    </location>
</feature>
<evidence type="ECO:0000259" key="22">
    <source>
        <dbReference type="SMART" id="SM00181"/>
    </source>
</evidence>
<feature type="region of interest" description="Disordered" evidence="20">
    <location>
        <begin position="1533"/>
        <end position="1563"/>
    </location>
</feature>
<evidence type="ECO:0000256" key="5">
    <source>
        <dbReference type="ARBA" id="ARBA00022536"/>
    </source>
</evidence>
<feature type="domain" description="EGF-like" evidence="22">
    <location>
        <begin position="485"/>
        <end position="523"/>
    </location>
</feature>
<feature type="region of interest" description="Disordered" evidence="20">
    <location>
        <begin position="1392"/>
        <end position="1447"/>
    </location>
</feature>
<feature type="disulfide bond" evidence="18">
    <location>
        <begin position="1162"/>
        <end position="1177"/>
    </location>
</feature>
<keyword evidence="10" id="KW-0732">Signal</keyword>
<feature type="disulfide bond" evidence="18">
    <location>
        <begin position="1180"/>
        <end position="1192"/>
    </location>
</feature>
<dbReference type="PROSITE" id="PS50068">
    <property type="entry name" value="LDLRA_2"/>
    <property type="match status" value="3"/>
</dbReference>
<evidence type="ECO:0000313" key="23">
    <source>
        <dbReference type="Proteomes" id="UP001318040"/>
    </source>
</evidence>
<dbReference type="GO" id="GO:0017147">
    <property type="term" value="F:Wnt-protein binding"/>
    <property type="evidence" value="ECO:0007669"/>
    <property type="project" value="UniProtKB-ARBA"/>
</dbReference>
<feature type="repeat" description="LDL-receptor class B" evidence="19">
    <location>
        <begin position="613"/>
        <end position="655"/>
    </location>
</feature>
<feature type="transmembrane region" description="Helical" evidence="21">
    <location>
        <begin position="1266"/>
        <end position="1293"/>
    </location>
</feature>
<dbReference type="InterPro" id="IPR036055">
    <property type="entry name" value="LDL_receptor-like_sf"/>
</dbReference>
<feature type="repeat" description="LDL-receptor class B" evidence="19">
    <location>
        <begin position="309"/>
        <end position="351"/>
    </location>
</feature>
<dbReference type="Proteomes" id="UP001318040">
    <property type="component" value="Chromosome 21"/>
</dbReference>
<evidence type="ECO:0000256" key="16">
    <source>
        <dbReference type="ARBA" id="ARBA00023170"/>
    </source>
</evidence>
<evidence type="ECO:0000256" key="17">
    <source>
        <dbReference type="ARBA" id="ARBA00023180"/>
    </source>
</evidence>
<evidence type="ECO:0000256" key="9">
    <source>
        <dbReference type="ARBA" id="ARBA00022692"/>
    </source>
</evidence>
<dbReference type="FunFam" id="2.120.10.30:FF:000001">
    <property type="entry name" value="Low-density lipoprotein receptor-related protein 6"/>
    <property type="match status" value="2"/>
</dbReference>
<dbReference type="FunFam" id="2.120.10.30:FF:000241">
    <property type="entry name" value="Low-density lipoprotein receptor-related protein 6"/>
    <property type="match status" value="1"/>
</dbReference>
<dbReference type="PROSITE" id="PS51120">
    <property type="entry name" value="LDLRB"/>
    <property type="match status" value="11"/>
</dbReference>
<feature type="repeat" description="LDL-receptor class B" evidence="19">
    <location>
        <begin position="352"/>
        <end position="395"/>
    </location>
</feature>
<sequence>MNRVEVAELDGSHRAVLVWGELDQPRAIALHPVKGYMYWTDWGEVPKIERAGMDGTARSVIVDTNVFWPNGLTIDYEASKLYWADAKLSYIHRANLDGTFRQVVIDGSLSHPFALTLLADSLYWTDWQTRSVHACSKLTGSDRRQVVTDMYSPMDIHAYSPLRQPAGRNPCGDDNGGCSHLCLMSPAKPHFSCVCSTGVQILADNKTCRQGAQEVLLLARRTDLRQISLDTPDFTDAVLAGAGEVRHAIAIDYDPVEGHVYWSDDELRAVKRASLRAAGGGPADPATEETLIWTEVQHPDGLAVDWIARNLYWSDTGTDHIEVARLNGSSRQVLVSEDLQEPRALALHPLAGYMYWTDWGERPKIEQANLDGSERVVLVNTSLGWPNGLALDLALGTLYWGDAKTDRIEMIKLDGSGRRVLVEDKLPHIFGLTLLGDFVYWTDWQRRSVERAHKRTGERQVLIDQLPDLMGLKATAVAAPSGTNACAGEENGGCSHLCLFRPGGARCGCPLGQELLADARTCVVPKAFLLFSRRGDIRRISLETNARGDVAIPLAGIKEASALDFDVADNRIYWTDIGLKTISRAYMNGSAMATVIEFGLDYPEGMAVDWLGKNLYWADTMTNRIEVARQDGEHRAVLVWKDLDNPRALALDPVEGYMYWTEWGGRPLVERACMDGTERRVLLANVGRTNGLTIDYAARRLYWADLDTYLIESSDLLGENRGVIADDLPHPFGLTQYQDYIFWTDWTRRSIERANKTDGKNRTLIQSQLDDVMDILVFHSSRQGGWNACVMGNGQCSHLCLARPGGSYVCGCPAHYTLNADNRTCSPPTSFLLFSQRTAVNRMLLDDLQSPDIVLPLPSLRSVRAIDYDPLDKLIYWVEGRQGTIRRAREDGTQLWTLVAAWGGGSQPFDLSLDVYSRAIYWTCESTNVVNVTRLDGRPVGVVLGGGADRPRSIVVNPERGYMYITNLQDRAPRIERASLDGTEREVLFTSGLSRPSALAVDNAPGRLYWADAELKRIECSDLNGANRIVLEESNILQPVGLAVFGAHLYWIDRQQQLMERVAKEGGGGRTKVQGRMPYLTDVLTAHEMPLAHYRSHPCFGDNGGCSHICIVKGDGTTRCSCPVHLVLLQNELTCGEHPTCSAEQFACWTGEIDCIPLAWRCDGYAECDDQSDERDCPLCSDAQFQCRSGQCVDAALHCNGDADCQDMSDESSCYECPGDMFQCGSGQCLLRRQRCDGAADCPDASDEDACPLTPLPPSSHVPAGYTISSVVGVVFLALVMVAGACFVCQHLLCLRGRRRRRRGGGGVVVGGVGGGGGGGGGGTAGVIVGADLGPGGHAGGFGGGAGGGLPVHTPLAFMPRSGAHGGCHMGGSRGKSLMSFDSLMGVGGGGSNGAPPYDRAHITGASSSSSSSKGTFFPPNLNPPPSPATDRSRYTGIPNYSSTPSTYRAYRHQKPHAVAPPTTPYSTDVCDSDCPVVPLGPARGWRPGPRHAAHAAHAASGSGVGGVGGVVCAPPPPPVALPGPPTAAAYLSAEDSCPPSPSTERSYFHLCPPPPSPCTDSS</sequence>
<keyword evidence="6" id="KW-0597">Phosphoprotein</keyword>